<evidence type="ECO:0000313" key="3">
    <source>
        <dbReference type="Proteomes" id="UP000494165"/>
    </source>
</evidence>
<dbReference type="EMBL" id="CADEPI010000211">
    <property type="protein sequence ID" value="CAB3380520.1"/>
    <property type="molecule type" value="Genomic_DNA"/>
</dbReference>
<sequence length="107" mass="12375">MNDNAADGTTKEPENKQKKRGRKRKYTEESSYSGFCVICEMELQNLISHKQKKHNDTDVEEVNTAIPEASEYALIKKGSFGVTKTFLFHADIRLIWKKSDNSYPYRP</sequence>
<name>A0A8S1DIS5_9INSE</name>
<evidence type="ECO:0000313" key="2">
    <source>
        <dbReference type="EMBL" id="CAB3380520.1"/>
    </source>
</evidence>
<protein>
    <submittedName>
        <fullName evidence="2">Uncharacterized protein</fullName>
    </submittedName>
</protein>
<reference evidence="2 3" key="1">
    <citation type="submission" date="2020-04" db="EMBL/GenBank/DDBJ databases">
        <authorList>
            <person name="Alioto T."/>
            <person name="Alioto T."/>
            <person name="Gomez Garrido J."/>
        </authorList>
    </citation>
    <scope>NUCLEOTIDE SEQUENCE [LARGE SCALE GENOMIC DNA]</scope>
</reference>
<comment type="caution">
    <text evidence="2">The sequence shown here is derived from an EMBL/GenBank/DDBJ whole genome shotgun (WGS) entry which is preliminary data.</text>
</comment>
<gene>
    <name evidence="2" type="ORF">CLODIP_2_CD09635</name>
</gene>
<proteinExistence type="predicted"/>
<dbReference type="AlphaFoldDB" id="A0A8S1DIS5"/>
<keyword evidence="3" id="KW-1185">Reference proteome</keyword>
<accession>A0A8S1DIS5</accession>
<dbReference type="Proteomes" id="UP000494165">
    <property type="component" value="Unassembled WGS sequence"/>
</dbReference>
<evidence type="ECO:0000256" key="1">
    <source>
        <dbReference type="SAM" id="MobiDB-lite"/>
    </source>
</evidence>
<organism evidence="2 3">
    <name type="scientific">Cloeon dipterum</name>
    <dbReference type="NCBI Taxonomy" id="197152"/>
    <lineage>
        <taxon>Eukaryota</taxon>
        <taxon>Metazoa</taxon>
        <taxon>Ecdysozoa</taxon>
        <taxon>Arthropoda</taxon>
        <taxon>Hexapoda</taxon>
        <taxon>Insecta</taxon>
        <taxon>Pterygota</taxon>
        <taxon>Palaeoptera</taxon>
        <taxon>Ephemeroptera</taxon>
        <taxon>Pisciforma</taxon>
        <taxon>Baetidae</taxon>
        <taxon>Cloeon</taxon>
    </lineage>
</organism>
<feature type="region of interest" description="Disordered" evidence="1">
    <location>
        <begin position="1"/>
        <end position="30"/>
    </location>
</feature>